<reference evidence="3 4" key="1">
    <citation type="journal article" date="2008" name="J. Bacteriol.">
        <title>Complete genome sequence of the soil actinomycete Kocuria rhizophila.</title>
        <authorList>
            <person name="Takarada H."/>
            <person name="Sekine M."/>
            <person name="Kosugi H."/>
            <person name="Matsuo Y."/>
            <person name="Fujisawa T."/>
            <person name="Omata S."/>
            <person name="Kishi E."/>
            <person name="Shimizu A."/>
            <person name="Tsukatani N."/>
            <person name="Tanikawa S."/>
            <person name="Fujita N."/>
            <person name="Harayama S."/>
        </authorList>
    </citation>
    <scope>NUCLEOTIDE SEQUENCE [LARGE SCALE GENOMIC DNA]</scope>
    <source>
        <strain evidence="4">ATCC 9341 / DSM 348 / NBRC 103217 / DC2201</strain>
    </source>
</reference>
<feature type="transmembrane region" description="Helical" evidence="2">
    <location>
        <begin position="212"/>
        <end position="235"/>
    </location>
</feature>
<feature type="compositionally biased region" description="Basic and acidic residues" evidence="1">
    <location>
        <begin position="24"/>
        <end position="35"/>
    </location>
</feature>
<evidence type="ECO:0000256" key="2">
    <source>
        <dbReference type="SAM" id="Phobius"/>
    </source>
</evidence>
<sequence>MSPSTARDPFDDGNAPWTGAHTEVGPDRSGEDTRPLPRPGTGSGAEGATGPVPIGHEAARTAPLPSSEDAAVPTRGGAAPTGRTGVASGRLQPRSQRSGPADPVGDDHLTRSPDRISAEASWETMRPAVRSGQDGATAVARPSAEQVRARQRQRFGGMRILPGLMGLLVALALGALLLGLADLAGPGVGLDVSGGAGSTLDRAWSEPGAAQLWGGVVVLGLVELLSMLAGGYTAGRMARFSGVAQGVSVWLWSLLARAAASAAVLLWATGATPREGSRWVVQELVGANPGVGLVALAGLLVLGLLGAVLGGAWGMRYHRKVDAWTMSNAWE</sequence>
<dbReference type="KEGG" id="krh:KRH_03510"/>
<evidence type="ECO:0000313" key="3">
    <source>
        <dbReference type="EMBL" id="BAG28698.1"/>
    </source>
</evidence>
<dbReference type="eggNOG" id="ENOG502ZC13">
    <property type="taxonomic scope" value="Bacteria"/>
</dbReference>
<feature type="transmembrane region" description="Helical" evidence="2">
    <location>
        <begin position="160"/>
        <end position="181"/>
    </location>
</feature>
<evidence type="ECO:0000313" key="4">
    <source>
        <dbReference type="Proteomes" id="UP000008838"/>
    </source>
</evidence>
<dbReference type="AlphaFoldDB" id="B2GFX4"/>
<proteinExistence type="predicted"/>
<gene>
    <name evidence="3" type="ordered locus">KRH_03510</name>
</gene>
<keyword evidence="2" id="KW-1133">Transmembrane helix</keyword>
<evidence type="ECO:0000256" key="1">
    <source>
        <dbReference type="SAM" id="MobiDB-lite"/>
    </source>
</evidence>
<protein>
    <submittedName>
        <fullName evidence="3">Hypothetical membrane protein</fullName>
    </submittedName>
</protein>
<dbReference type="OrthoDB" id="5244723at2"/>
<feature type="compositionally biased region" description="Low complexity" evidence="1">
    <location>
        <begin position="73"/>
        <end position="85"/>
    </location>
</feature>
<dbReference type="EMBL" id="AP009152">
    <property type="protein sequence ID" value="BAG28698.1"/>
    <property type="molecule type" value="Genomic_DNA"/>
</dbReference>
<feature type="transmembrane region" description="Helical" evidence="2">
    <location>
        <begin position="290"/>
        <end position="313"/>
    </location>
</feature>
<dbReference type="Proteomes" id="UP000008838">
    <property type="component" value="Chromosome"/>
</dbReference>
<accession>B2GFX4</accession>
<dbReference type="RefSeq" id="WP_012397425.1">
    <property type="nucleotide sequence ID" value="NC_010617.1"/>
</dbReference>
<feature type="region of interest" description="Disordered" evidence="1">
    <location>
        <begin position="1"/>
        <end position="142"/>
    </location>
</feature>
<organism evidence="3 4">
    <name type="scientific">Kocuria rhizophila (strain ATCC 9341 / DSM 348 / NBRC 103217 / DC2201)</name>
    <dbReference type="NCBI Taxonomy" id="378753"/>
    <lineage>
        <taxon>Bacteria</taxon>
        <taxon>Bacillati</taxon>
        <taxon>Actinomycetota</taxon>
        <taxon>Actinomycetes</taxon>
        <taxon>Micrococcales</taxon>
        <taxon>Micrococcaceae</taxon>
        <taxon>Kocuria</taxon>
    </lineage>
</organism>
<keyword evidence="2" id="KW-0812">Transmembrane</keyword>
<keyword evidence="2" id="KW-0472">Membrane</keyword>
<dbReference type="STRING" id="378753.KRH_03510"/>
<name>B2GFX4_KOCRD</name>
<feature type="compositionally biased region" description="Basic and acidic residues" evidence="1">
    <location>
        <begin position="105"/>
        <end position="117"/>
    </location>
</feature>
<dbReference type="HOGENOM" id="CLU_838833_0_0_11"/>
<keyword evidence="4" id="KW-1185">Reference proteome</keyword>
<feature type="transmembrane region" description="Helical" evidence="2">
    <location>
        <begin position="247"/>
        <end position="270"/>
    </location>
</feature>